<feature type="transmembrane region" description="Helical" evidence="6">
    <location>
        <begin position="349"/>
        <end position="365"/>
    </location>
</feature>
<accession>A0A933EA54</accession>
<dbReference type="EMBL" id="JACQRX010000190">
    <property type="protein sequence ID" value="MBI4251664.1"/>
    <property type="molecule type" value="Genomic_DNA"/>
</dbReference>
<name>A0A933EA54_UNCTE</name>
<dbReference type="GO" id="GO:0015658">
    <property type="term" value="F:branched-chain amino acid transmembrane transporter activity"/>
    <property type="evidence" value="ECO:0007669"/>
    <property type="project" value="InterPro"/>
</dbReference>
<evidence type="ECO:0000256" key="1">
    <source>
        <dbReference type="ARBA" id="ARBA00004651"/>
    </source>
</evidence>
<proteinExistence type="predicted"/>
<dbReference type="AlphaFoldDB" id="A0A933EA54"/>
<feature type="transmembrane region" description="Helical" evidence="6">
    <location>
        <begin position="229"/>
        <end position="247"/>
    </location>
</feature>
<evidence type="ECO:0000313" key="7">
    <source>
        <dbReference type="EMBL" id="MBI4251664.1"/>
    </source>
</evidence>
<dbReference type="CDD" id="cd06581">
    <property type="entry name" value="TM_PBP1_LivM_like"/>
    <property type="match status" value="1"/>
</dbReference>
<comment type="subcellular location">
    <subcellularLocation>
        <location evidence="1">Cell membrane</location>
        <topology evidence="1">Multi-pass membrane protein</topology>
    </subcellularLocation>
</comment>
<evidence type="ECO:0000256" key="4">
    <source>
        <dbReference type="ARBA" id="ARBA00022989"/>
    </source>
</evidence>
<dbReference type="PANTHER" id="PTHR30482">
    <property type="entry name" value="HIGH-AFFINITY BRANCHED-CHAIN AMINO ACID TRANSPORT SYSTEM PERMEASE"/>
    <property type="match status" value="1"/>
</dbReference>
<evidence type="ECO:0000256" key="2">
    <source>
        <dbReference type="ARBA" id="ARBA00022475"/>
    </source>
</evidence>
<feature type="transmembrane region" description="Helical" evidence="6">
    <location>
        <begin position="102"/>
        <end position="125"/>
    </location>
</feature>
<feature type="transmembrane region" description="Helical" evidence="6">
    <location>
        <begin position="309"/>
        <end position="337"/>
    </location>
</feature>
<dbReference type="InterPro" id="IPR001851">
    <property type="entry name" value="ABC_transp_permease"/>
</dbReference>
<evidence type="ECO:0000256" key="3">
    <source>
        <dbReference type="ARBA" id="ARBA00022692"/>
    </source>
</evidence>
<organism evidence="7 8">
    <name type="scientific">Tectimicrobiota bacterium</name>
    <dbReference type="NCBI Taxonomy" id="2528274"/>
    <lineage>
        <taxon>Bacteria</taxon>
        <taxon>Pseudomonadati</taxon>
        <taxon>Nitrospinota/Tectimicrobiota group</taxon>
        <taxon>Candidatus Tectimicrobiota</taxon>
    </lineage>
</organism>
<dbReference type="Pfam" id="PF02653">
    <property type="entry name" value="BPD_transp_2"/>
    <property type="match status" value="1"/>
</dbReference>
<keyword evidence="5 6" id="KW-0472">Membrane</keyword>
<gene>
    <name evidence="7" type="ORF">HY618_04315</name>
</gene>
<reference evidence="7" key="1">
    <citation type="submission" date="2020-07" db="EMBL/GenBank/DDBJ databases">
        <title>Huge and variable diversity of episymbiotic CPR bacteria and DPANN archaea in groundwater ecosystems.</title>
        <authorList>
            <person name="He C.Y."/>
            <person name="Keren R."/>
            <person name="Whittaker M."/>
            <person name="Farag I.F."/>
            <person name="Doudna J."/>
            <person name="Cate J.H.D."/>
            <person name="Banfield J.F."/>
        </authorList>
    </citation>
    <scope>NUCLEOTIDE SEQUENCE</scope>
    <source>
        <strain evidence="7">NC_groundwater_1370_Ag_S-0.2um_69_93</strain>
    </source>
</reference>
<feature type="transmembrane region" description="Helical" evidence="6">
    <location>
        <begin position="278"/>
        <end position="297"/>
    </location>
</feature>
<keyword evidence="4 6" id="KW-1133">Transmembrane helix</keyword>
<sequence length="393" mass="42613">MRSFASAPLWGLWFAFLALPFAGWRGALWTGLACAALVAAARTLGRVLRAEPVARRLAMTQETIGESWEFMLRGTRDWRVAALVLLGLVALPWALDRYKTDVLVVAGIYVMLSLGLNVVVGFAGLLDLGYVAFYAVGAYFYALLSTWYGLSFWPGLLGGAALAAVFGILLGIPVLRLRGDYLAIVTLGFGEIIRIVLNNWDDVTRGPNGILGIGRPHLGDFRFSQPMHFFYLVLALCLITMFIVGRLNRSRIGRAWAAMREDESVAECMGVNLVHAKLLAFAFGAAWAGLGGVVFAAKQTFVSPESFAFFESVIILCMVVLGGMGSVPGVVLGALILVALPEALRELTLFRPMILGGAMVLMMVMRPQGFLRERGLRLAEGALPPGVPREEGR</sequence>
<comment type="caution">
    <text evidence="7">The sequence shown here is derived from an EMBL/GenBank/DDBJ whole genome shotgun (WGS) entry which is preliminary data.</text>
</comment>
<dbReference type="InterPro" id="IPR043428">
    <property type="entry name" value="LivM-like"/>
</dbReference>
<dbReference type="PANTHER" id="PTHR30482:SF10">
    <property type="entry name" value="HIGH-AFFINITY BRANCHED-CHAIN AMINO ACID TRANSPORT PROTEIN BRAE"/>
    <property type="match status" value="1"/>
</dbReference>
<evidence type="ECO:0000256" key="6">
    <source>
        <dbReference type="SAM" id="Phobius"/>
    </source>
</evidence>
<protein>
    <submittedName>
        <fullName evidence="7">Branched-chain amino acid ABC transporter permease</fullName>
    </submittedName>
</protein>
<keyword evidence="3 6" id="KW-0812">Transmembrane</keyword>
<feature type="transmembrane region" description="Helical" evidence="6">
    <location>
        <begin position="78"/>
        <end position="95"/>
    </location>
</feature>
<feature type="transmembrane region" description="Helical" evidence="6">
    <location>
        <begin position="157"/>
        <end position="175"/>
    </location>
</feature>
<evidence type="ECO:0000313" key="8">
    <source>
        <dbReference type="Proteomes" id="UP000752292"/>
    </source>
</evidence>
<dbReference type="Proteomes" id="UP000752292">
    <property type="component" value="Unassembled WGS sequence"/>
</dbReference>
<dbReference type="GO" id="GO:0005886">
    <property type="term" value="C:plasma membrane"/>
    <property type="evidence" value="ECO:0007669"/>
    <property type="project" value="UniProtKB-SubCell"/>
</dbReference>
<keyword evidence="2" id="KW-1003">Cell membrane</keyword>
<evidence type="ECO:0000256" key="5">
    <source>
        <dbReference type="ARBA" id="ARBA00023136"/>
    </source>
</evidence>
<feature type="transmembrane region" description="Helical" evidence="6">
    <location>
        <begin position="131"/>
        <end position="150"/>
    </location>
</feature>